<dbReference type="RefSeq" id="WP_189626829.1">
    <property type="nucleotide sequence ID" value="NZ_BNAF01000008.1"/>
</dbReference>
<protein>
    <recommendedName>
        <fullName evidence="4">Gliding motility protein RemB</fullName>
    </recommendedName>
</protein>
<dbReference type="EMBL" id="BNAF01000008">
    <property type="protein sequence ID" value="GHE39261.1"/>
    <property type="molecule type" value="Genomic_DNA"/>
</dbReference>
<keyword evidence="3" id="KW-1185">Reference proteome</keyword>
<evidence type="ECO:0000313" key="2">
    <source>
        <dbReference type="EMBL" id="GHE39261.1"/>
    </source>
</evidence>
<gene>
    <name evidence="2" type="ORF">GCM10017764_23100</name>
</gene>
<evidence type="ECO:0000313" key="3">
    <source>
        <dbReference type="Proteomes" id="UP000620550"/>
    </source>
</evidence>
<feature type="chain" id="PRO_5047045589" description="Gliding motility protein RemB" evidence="1">
    <location>
        <begin position="20"/>
        <end position="507"/>
    </location>
</feature>
<sequence length="507" mass="58585">MRKLSLFLFVLLYVQQVAAQIYYQPYSFQQYHRYGKAVYGEAGTHTAVKPFVVGKQLDSVYDIVPRDSSRGWLHRKLFQEHLIEVRKDDHRFYADFLPDFVVGRQTGTNSKTLWTNSRGVQAGLSVKDNFNLYFNFFETQARFPTHIDSTATALGGLPGQGFSKNLENHEYDWMNTTVHMSYRVSDGFQVELAYDKLHIGDGYRSMLLSDNPYNFTYAKFSGQKKRFQYNSVWAYMLDRRNPRVQLLENQQSVRLGNASKYAAFQYIDYLASDKLTVGLFHSLIWSRYSEDNTKKVNGGLGLNVKYQPWDKYMFYGQMFADDLSKISFNKDRDRRTAYQLGARAFDVFAVNNLNITAEFNQAAPYTYQHSNNRINHSNDGEPLAHPNGANFREILGIATYRWKRVDLYGQTMFARYGTDPSATANFGGDIFKSQQPAGGFRIGQGQAIDLFYNELRVAYVLNPKYNLRWELGLINRQQKPLSGGDRVNANIFTIGLRSSFRTFQTEY</sequence>
<dbReference type="Proteomes" id="UP000620550">
    <property type="component" value="Unassembled WGS sequence"/>
</dbReference>
<evidence type="ECO:0000256" key="1">
    <source>
        <dbReference type="SAM" id="SignalP"/>
    </source>
</evidence>
<evidence type="ECO:0008006" key="4">
    <source>
        <dbReference type="Google" id="ProtNLM"/>
    </source>
</evidence>
<accession>A0ABQ3HZA5</accession>
<organism evidence="2 3">
    <name type="scientific">Sphingobacterium griseoflavum</name>
    <dbReference type="NCBI Taxonomy" id="1474952"/>
    <lineage>
        <taxon>Bacteria</taxon>
        <taxon>Pseudomonadati</taxon>
        <taxon>Bacteroidota</taxon>
        <taxon>Sphingobacteriia</taxon>
        <taxon>Sphingobacteriales</taxon>
        <taxon>Sphingobacteriaceae</taxon>
        <taxon>Sphingobacterium</taxon>
    </lineage>
</organism>
<name>A0ABQ3HZA5_9SPHI</name>
<keyword evidence="1" id="KW-0732">Signal</keyword>
<proteinExistence type="predicted"/>
<feature type="signal peptide" evidence="1">
    <location>
        <begin position="1"/>
        <end position="19"/>
    </location>
</feature>
<comment type="caution">
    <text evidence="2">The sequence shown here is derived from an EMBL/GenBank/DDBJ whole genome shotgun (WGS) entry which is preliminary data.</text>
</comment>
<reference evidence="3" key="1">
    <citation type="journal article" date="2019" name="Int. J. Syst. Evol. Microbiol.">
        <title>The Global Catalogue of Microorganisms (GCM) 10K type strain sequencing project: providing services to taxonomists for standard genome sequencing and annotation.</title>
        <authorList>
            <consortium name="The Broad Institute Genomics Platform"/>
            <consortium name="The Broad Institute Genome Sequencing Center for Infectious Disease"/>
            <person name="Wu L."/>
            <person name="Ma J."/>
        </authorList>
    </citation>
    <scope>NUCLEOTIDE SEQUENCE [LARGE SCALE GENOMIC DNA]</scope>
    <source>
        <strain evidence="3">CGMCC 1.12966</strain>
    </source>
</reference>